<reference evidence="3" key="1">
    <citation type="submission" date="2023-03" db="EMBL/GenBank/DDBJ databases">
        <authorList>
            <person name="Julca I."/>
        </authorList>
    </citation>
    <scope>NUCLEOTIDE SEQUENCE</scope>
</reference>
<dbReference type="GO" id="GO:0004174">
    <property type="term" value="F:electron-transferring-flavoprotein dehydrogenase activity"/>
    <property type="evidence" value="ECO:0007669"/>
    <property type="project" value="TreeGrafter"/>
</dbReference>
<dbReference type="Proteomes" id="UP001161247">
    <property type="component" value="Chromosome 5"/>
</dbReference>
<dbReference type="FunFam" id="3.50.50.100:FF:000006">
    <property type="entry name" value="apoptosis-inducing factor 2"/>
    <property type="match status" value="1"/>
</dbReference>
<accession>A0AAV1DCZ4</accession>
<keyword evidence="4" id="KW-1185">Reference proteome</keyword>
<dbReference type="Pfam" id="PF07992">
    <property type="entry name" value="Pyr_redox_2"/>
    <property type="match status" value="1"/>
</dbReference>
<feature type="domain" description="FAD/NAD(P)-binding" evidence="2">
    <location>
        <begin position="10"/>
        <end position="287"/>
    </location>
</feature>
<evidence type="ECO:0000313" key="3">
    <source>
        <dbReference type="EMBL" id="CAI9105742.1"/>
    </source>
</evidence>
<proteinExistence type="predicted"/>
<dbReference type="GO" id="GO:0005737">
    <property type="term" value="C:cytoplasm"/>
    <property type="evidence" value="ECO:0007669"/>
    <property type="project" value="TreeGrafter"/>
</dbReference>
<dbReference type="PRINTS" id="PR00368">
    <property type="entry name" value="FADPNR"/>
</dbReference>
<dbReference type="PANTHER" id="PTHR43735">
    <property type="entry name" value="APOPTOSIS-INDUCING FACTOR 1"/>
    <property type="match status" value="1"/>
</dbReference>
<gene>
    <name evidence="3" type="ORF">OLC1_LOCUS14373</name>
</gene>
<name>A0AAV1DCZ4_OLDCO</name>
<protein>
    <submittedName>
        <fullName evidence="3">OLC1v1004746C6</fullName>
    </submittedName>
</protein>
<dbReference type="PANTHER" id="PTHR43735:SF26">
    <property type="entry name" value="APOPTOSIS-INDUCING FACTOR HOMOLOG B-LIKE"/>
    <property type="match status" value="1"/>
</dbReference>
<dbReference type="Gene3D" id="3.50.50.100">
    <property type="match status" value="1"/>
</dbReference>
<dbReference type="EMBL" id="OX459122">
    <property type="protein sequence ID" value="CAI9105742.1"/>
    <property type="molecule type" value="Genomic_DNA"/>
</dbReference>
<dbReference type="InterPro" id="IPR036188">
    <property type="entry name" value="FAD/NAD-bd_sf"/>
</dbReference>
<evidence type="ECO:0000259" key="2">
    <source>
        <dbReference type="Pfam" id="PF07992"/>
    </source>
</evidence>
<sequence length="366" mass="40378">MEFGGGKGRRVAVIGGGVAGAFIAKSLQFTADVTLIDVKEYFEIPWASLRGMVEPSFAERSVINHKDYLSNGRLVVSRAVNITNSDVLTAEGRLVGYDYLVVATGHDDPFPKTRRERLREYEAENEKIRAAQSIMIVGGGPTGVELAAEIAVDFPAKKVTLVHDGSRLLEFIGPKASNKTMEWLKTKDVEVKLQRSVVEMESVDSDGSKTYRTSSRETIRADCHFLCTGKPLGSAWLKETILKDNMDSNGRLKVDDYMRIKGHKNIFAIGDITDIKEIKQGYLAQKHAVVAAKNIKILMDGEKESKMATYKPQSIKVIVSLGRHDAVAQFPFTTLIGLIPGMIKSKDLFVGKTRKKMGLDPQAVDN</sequence>
<dbReference type="InterPro" id="IPR023753">
    <property type="entry name" value="FAD/NAD-binding_dom"/>
</dbReference>
<dbReference type="AlphaFoldDB" id="A0AAV1DCZ4"/>
<comment type="function">
    <text evidence="1">Putative FAD-dependent oxidoreductase.</text>
</comment>
<evidence type="ECO:0000313" key="4">
    <source>
        <dbReference type="Proteomes" id="UP001161247"/>
    </source>
</evidence>
<dbReference type="SUPFAM" id="SSF51905">
    <property type="entry name" value="FAD/NAD(P)-binding domain"/>
    <property type="match status" value="1"/>
</dbReference>
<dbReference type="GO" id="GO:0050660">
    <property type="term" value="F:flavin adenine dinucleotide binding"/>
    <property type="evidence" value="ECO:0007669"/>
    <property type="project" value="TreeGrafter"/>
</dbReference>
<organism evidence="3 4">
    <name type="scientific">Oldenlandia corymbosa var. corymbosa</name>
    <dbReference type="NCBI Taxonomy" id="529605"/>
    <lineage>
        <taxon>Eukaryota</taxon>
        <taxon>Viridiplantae</taxon>
        <taxon>Streptophyta</taxon>
        <taxon>Embryophyta</taxon>
        <taxon>Tracheophyta</taxon>
        <taxon>Spermatophyta</taxon>
        <taxon>Magnoliopsida</taxon>
        <taxon>eudicotyledons</taxon>
        <taxon>Gunneridae</taxon>
        <taxon>Pentapetalae</taxon>
        <taxon>asterids</taxon>
        <taxon>lamiids</taxon>
        <taxon>Gentianales</taxon>
        <taxon>Rubiaceae</taxon>
        <taxon>Rubioideae</taxon>
        <taxon>Spermacoceae</taxon>
        <taxon>Hedyotis-Oldenlandia complex</taxon>
        <taxon>Oldenlandia</taxon>
    </lineage>
</organism>
<evidence type="ECO:0000256" key="1">
    <source>
        <dbReference type="ARBA" id="ARBA00057036"/>
    </source>
</evidence>